<dbReference type="AlphaFoldDB" id="A0A439CQH5"/>
<feature type="compositionally biased region" description="Basic and acidic residues" evidence="1">
    <location>
        <begin position="154"/>
        <end position="164"/>
    </location>
</feature>
<feature type="compositionally biased region" description="Low complexity" evidence="1">
    <location>
        <begin position="66"/>
        <end position="77"/>
    </location>
</feature>
<keyword evidence="3" id="KW-1185">Reference proteome</keyword>
<protein>
    <submittedName>
        <fullName evidence="2">Uncharacterized protein</fullName>
    </submittedName>
</protein>
<dbReference type="EMBL" id="RYZI01000576">
    <property type="protein sequence ID" value="RWA04397.1"/>
    <property type="molecule type" value="Genomic_DNA"/>
</dbReference>
<evidence type="ECO:0000313" key="2">
    <source>
        <dbReference type="EMBL" id="RWA04397.1"/>
    </source>
</evidence>
<organism evidence="2 3">
    <name type="scientific">Xylaria grammica</name>
    <dbReference type="NCBI Taxonomy" id="363999"/>
    <lineage>
        <taxon>Eukaryota</taxon>
        <taxon>Fungi</taxon>
        <taxon>Dikarya</taxon>
        <taxon>Ascomycota</taxon>
        <taxon>Pezizomycotina</taxon>
        <taxon>Sordariomycetes</taxon>
        <taxon>Xylariomycetidae</taxon>
        <taxon>Xylariales</taxon>
        <taxon>Xylariaceae</taxon>
        <taxon>Xylaria</taxon>
    </lineage>
</organism>
<feature type="compositionally biased region" description="Polar residues" evidence="1">
    <location>
        <begin position="94"/>
        <end position="103"/>
    </location>
</feature>
<dbReference type="Proteomes" id="UP000286045">
    <property type="component" value="Unassembled WGS sequence"/>
</dbReference>
<feature type="compositionally biased region" description="Polar residues" evidence="1">
    <location>
        <begin position="50"/>
        <end position="65"/>
    </location>
</feature>
<accession>A0A439CQH5</accession>
<evidence type="ECO:0000256" key="1">
    <source>
        <dbReference type="SAM" id="MobiDB-lite"/>
    </source>
</evidence>
<comment type="caution">
    <text evidence="2">The sequence shown here is derived from an EMBL/GenBank/DDBJ whole genome shotgun (WGS) entry which is preliminary data.</text>
</comment>
<feature type="region of interest" description="Disordered" evidence="1">
    <location>
        <begin position="33"/>
        <end position="103"/>
    </location>
</feature>
<evidence type="ECO:0000313" key="3">
    <source>
        <dbReference type="Proteomes" id="UP000286045"/>
    </source>
</evidence>
<name>A0A439CQH5_9PEZI</name>
<reference evidence="2 3" key="1">
    <citation type="submission" date="2018-12" db="EMBL/GenBank/DDBJ databases">
        <title>Draft genome sequence of Xylaria grammica IHI A82.</title>
        <authorList>
            <person name="Buettner E."/>
            <person name="Kellner H."/>
        </authorList>
    </citation>
    <scope>NUCLEOTIDE SEQUENCE [LARGE SCALE GENOMIC DNA]</scope>
    <source>
        <strain evidence="2 3">IHI A82</strain>
    </source>
</reference>
<feature type="region of interest" description="Disordered" evidence="1">
    <location>
        <begin position="152"/>
        <end position="178"/>
    </location>
</feature>
<sequence>METVNAGIINTGIINTGIINTGIINTEIKEAYRNNPQGNPTHNPPRAHPDNNTQVPRVNLTTQDPSPTARGRTSSARRSVHGQQFRTSGYGPTAPQSAPPVTQYGSEITSTIELGPGATLNQGDRVIGVTRSGVVQRGSRIGGYITADNNSEIHQGDTVDDSRAGRPIHHGVTTRDRA</sequence>
<gene>
    <name evidence="2" type="ORF">EKO27_g10711</name>
</gene>
<proteinExistence type="predicted"/>